<evidence type="ECO:0000256" key="3">
    <source>
        <dbReference type="ARBA" id="ARBA00022840"/>
    </source>
</evidence>
<dbReference type="GO" id="GO:0008817">
    <property type="term" value="F:corrinoid adenosyltransferase activity"/>
    <property type="evidence" value="ECO:0007669"/>
    <property type="project" value="UniProtKB-EC"/>
</dbReference>
<keyword evidence="2" id="KW-0547">Nucleotide-binding</keyword>
<dbReference type="NCBIfam" id="TIGR00636">
    <property type="entry name" value="PduO_Nterm"/>
    <property type="match status" value="1"/>
</dbReference>
<dbReference type="Proteomes" id="UP000000346">
    <property type="component" value="Chromosome"/>
</dbReference>
<dbReference type="InterPro" id="IPR036451">
    <property type="entry name" value="CblAdoTrfase-like_sf"/>
</dbReference>
<dbReference type="PANTHER" id="PTHR12213:SF0">
    <property type="entry name" value="CORRINOID ADENOSYLTRANSFERASE MMAB"/>
    <property type="match status" value="1"/>
</dbReference>
<keyword evidence="3" id="KW-0067">ATP-binding</keyword>
<dbReference type="HOGENOM" id="CLU_083486_0_1_2"/>
<dbReference type="eggNOG" id="arCOG00489">
    <property type="taxonomic scope" value="Archaea"/>
</dbReference>
<dbReference type="SUPFAM" id="SSF89028">
    <property type="entry name" value="Cobalamin adenosyltransferase-like"/>
    <property type="match status" value="1"/>
</dbReference>
<feature type="domain" description="Cobalamin adenosyltransferase-like" evidence="4">
    <location>
        <begin position="2"/>
        <end position="159"/>
    </location>
</feature>
<dbReference type="FunCoup" id="D9Q1J7">
    <property type="interactions" value="77"/>
</dbReference>
<dbReference type="GeneID" id="9499014"/>
<evidence type="ECO:0000313" key="5">
    <source>
        <dbReference type="EMBL" id="ADL19185.1"/>
    </source>
</evidence>
<dbReference type="InterPro" id="IPR029499">
    <property type="entry name" value="PduO-typ"/>
</dbReference>
<sequence length="170" mass="18910">MFTRTGDEGTTYCSLLNERVPKDHVLVELMGSLDEANSFVGLARSLVPSYMTDVLADLEYIQRLIFRVGYTASGRVSVTEDDLRRLEDMADNYYGRHPLKNFVLPAGPSPAAALHVARAVVRRAERVMVRASREYKIDPLALKIVNRLSSALFALAVYVATAMGYPEEPV</sequence>
<organism evidence="5 6">
    <name type="scientific">Acidilobus saccharovorans (strain DSM 16705 / JCM 18335 / VKM B-2471 / 345-15)</name>
    <dbReference type="NCBI Taxonomy" id="666510"/>
    <lineage>
        <taxon>Archaea</taxon>
        <taxon>Thermoproteota</taxon>
        <taxon>Thermoprotei</taxon>
        <taxon>Acidilobales</taxon>
        <taxon>Acidilobaceae</taxon>
        <taxon>Acidilobus</taxon>
    </lineage>
</organism>
<dbReference type="InParanoid" id="D9Q1J7"/>
<accession>D9Q1J7</accession>
<evidence type="ECO:0000256" key="1">
    <source>
        <dbReference type="ARBA" id="ARBA00022679"/>
    </source>
</evidence>
<dbReference type="PANTHER" id="PTHR12213">
    <property type="entry name" value="CORRINOID ADENOSYLTRANSFERASE"/>
    <property type="match status" value="1"/>
</dbReference>
<proteinExistence type="predicted"/>
<dbReference type="EMBL" id="CP001742">
    <property type="protein sequence ID" value="ADL19185.1"/>
    <property type="molecule type" value="Genomic_DNA"/>
</dbReference>
<dbReference type="EC" id="2.5.1.17" evidence="5"/>
<protein>
    <submittedName>
        <fullName evidence="5">ATP:cobalamin adenosyltransferase</fullName>
        <ecNumber evidence="5">2.5.1.17</ecNumber>
    </submittedName>
</protein>
<dbReference type="Gene3D" id="1.20.1200.10">
    <property type="entry name" value="Cobalamin adenosyltransferase-like"/>
    <property type="match status" value="1"/>
</dbReference>
<keyword evidence="1 5" id="KW-0808">Transferase</keyword>
<dbReference type="RefSeq" id="WP_013266697.1">
    <property type="nucleotide sequence ID" value="NC_014374.1"/>
</dbReference>
<evidence type="ECO:0000259" key="4">
    <source>
        <dbReference type="Pfam" id="PF01923"/>
    </source>
</evidence>
<dbReference type="STRING" id="666510.ASAC_0779"/>
<dbReference type="KEGG" id="asc:ASAC_0779"/>
<dbReference type="GO" id="GO:0005524">
    <property type="term" value="F:ATP binding"/>
    <property type="evidence" value="ECO:0007669"/>
    <property type="project" value="UniProtKB-KW"/>
</dbReference>
<evidence type="ECO:0000256" key="2">
    <source>
        <dbReference type="ARBA" id="ARBA00022741"/>
    </source>
</evidence>
<gene>
    <name evidence="5" type="ordered locus">ASAC_0779</name>
</gene>
<keyword evidence="6" id="KW-1185">Reference proteome</keyword>
<dbReference type="Pfam" id="PF01923">
    <property type="entry name" value="Cob_adeno_trans"/>
    <property type="match status" value="1"/>
</dbReference>
<evidence type="ECO:0000313" key="6">
    <source>
        <dbReference type="Proteomes" id="UP000000346"/>
    </source>
</evidence>
<name>D9Q1J7_ACIS3</name>
<reference evidence="5 6" key="1">
    <citation type="journal article" date="2010" name="Appl. Environ. Microbiol.">
        <title>The genome sequence of the crenarchaeon Acidilobus saccharovorans supports a new order, Acidilobales, and suggests an important ecological role in terrestrial acidic hot springs.</title>
        <authorList>
            <person name="Mardanov A.V."/>
            <person name="Svetlitchnyi V.A."/>
            <person name="Beletsky A.V."/>
            <person name="Prokofeva M.I."/>
            <person name="Bonch-Osmolovskaya E.A."/>
            <person name="Ravin N.V."/>
            <person name="Skryabin K.G."/>
        </authorList>
    </citation>
    <scope>NUCLEOTIDE SEQUENCE [LARGE SCALE GENOMIC DNA]</scope>
    <source>
        <strain evidence="6">DSM 16705 / JCM 18335 / VKM B-2471 / 345-15</strain>
    </source>
</reference>
<dbReference type="InterPro" id="IPR016030">
    <property type="entry name" value="CblAdoTrfase-like"/>
</dbReference>
<dbReference type="AlphaFoldDB" id="D9Q1J7"/>